<organism evidence="7 8">
    <name type="scientific">Nitrosomonas ureae</name>
    <dbReference type="NCBI Taxonomy" id="44577"/>
    <lineage>
        <taxon>Bacteria</taxon>
        <taxon>Pseudomonadati</taxon>
        <taxon>Pseudomonadota</taxon>
        <taxon>Betaproteobacteria</taxon>
        <taxon>Nitrosomonadales</taxon>
        <taxon>Nitrosomonadaceae</taxon>
        <taxon>Nitrosomonas</taxon>
    </lineage>
</organism>
<comment type="similarity">
    <text evidence="1 4">Belongs to the D-isomer specific 2-hydroxyacid dehydrogenase family.</text>
</comment>
<gene>
    <name evidence="7" type="ORF">SAMN05216406_10365</name>
</gene>
<feature type="domain" description="D-isomer specific 2-hydroxyacid dehydrogenase NAD-binding" evidence="6">
    <location>
        <begin position="111"/>
        <end position="299"/>
    </location>
</feature>
<dbReference type="InterPro" id="IPR029753">
    <property type="entry name" value="D-isomer_DH_CS"/>
</dbReference>
<dbReference type="Pfam" id="PF00389">
    <property type="entry name" value="2-Hacid_dh"/>
    <property type="match status" value="1"/>
</dbReference>
<dbReference type="SUPFAM" id="SSF51735">
    <property type="entry name" value="NAD(P)-binding Rossmann-fold domains"/>
    <property type="match status" value="1"/>
</dbReference>
<evidence type="ECO:0000256" key="4">
    <source>
        <dbReference type="RuleBase" id="RU003719"/>
    </source>
</evidence>
<dbReference type="Proteomes" id="UP000182882">
    <property type="component" value="Unassembled WGS sequence"/>
</dbReference>
<feature type="domain" description="D-isomer specific 2-hydroxyacid dehydrogenase catalytic" evidence="5">
    <location>
        <begin position="5"/>
        <end position="325"/>
    </location>
</feature>
<dbReference type="KEGG" id="nur:ATY38_06945"/>
<reference evidence="8" key="1">
    <citation type="submission" date="2016-10" db="EMBL/GenBank/DDBJ databases">
        <authorList>
            <person name="Varghese N."/>
            <person name="Submissions S."/>
        </authorList>
    </citation>
    <scope>NUCLEOTIDE SEQUENCE [LARGE SCALE GENOMIC DNA]</scope>
    <source>
        <strain evidence="8">Nm10</strain>
    </source>
</reference>
<dbReference type="GO" id="GO:0051287">
    <property type="term" value="F:NAD binding"/>
    <property type="evidence" value="ECO:0007669"/>
    <property type="project" value="InterPro"/>
</dbReference>
<keyword evidence="2 4" id="KW-0560">Oxidoreductase</keyword>
<dbReference type="CDD" id="cd12183">
    <property type="entry name" value="LDH_like_2"/>
    <property type="match status" value="1"/>
</dbReference>
<dbReference type="PANTHER" id="PTHR43026">
    <property type="entry name" value="2-HYDROXYACID DEHYDROGENASE HOMOLOG 1-RELATED"/>
    <property type="match status" value="1"/>
</dbReference>
<dbReference type="InterPro" id="IPR006139">
    <property type="entry name" value="D-isomer_2_OHA_DH_cat_dom"/>
</dbReference>
<evidence type="ECO:0000256" key="2">
    <source>
        <dbReference type="ARBA" id="ARBA00023002"/>
    </source>
</evidence>
<keyword evidence="8" id="KW-1185">Reference proteome</keyword>
<evidence type="ECO:0000313" key="7">
    <source>
        <dbReference type="EMBL" id="SDT85079.1"/>
    </source>
</evidence>
<dbReference type="RefSeq" id="WP_062558670.1">
    <property type="nucleotide sequence ID" value="NZ_CP013341.1"/>
</dbReference>
<accession>A0A1H2DQE7</accession>
<dbReference type="PANTHER" id="PTHR43026:SF1">
    <property type="entry name" value="2-HYDROXYACID DEHYDROGENASE HOMOLOG 1-RELATED"/>
    <property type="match status" value="1"/>
</dbReference>
<protein>
    <submittedName>
        <fullName evidence="7">D-lactate dehydrogenase</fullName>
    </submittedName>
</protein>
<dbReference type="EMBL" id="FNLN01000003">
    <property type="protein sequence ID" value="SDT85079.1"/>
    <property type="molecule type" value="Genomic_DNA"/>
</dbReference>
<dbReference type="InterPro" id="IPR029752">
    <property type="entry name" value="D-isomer_DH_CS1"/>
</dbReference>
<evidence type="ECO:0000259" key="5">
    <source>
        <dbReference type="Pfam" id="PF00389"/>
    </source>
</evidence>
<dbReference type="Gene3D" id="3.40.50.720">
    <property type="entry name" value="NAD(P)-binding Rossmann-like Domain"/>
    <property type="match status" value="2"/>
</dbReference>
<evidence type="ECO:0000256" key="1">
    <source>
        <dbReference type="ARBA" id="ARBA00005854"/>
    </source>
</evidence>
<dbReference type="SUPFAM" id="SSF52283">
    <property type="entry name" value="Formate/glycerate dehydrogenase catalytic domain-like"/>
    <property type="match status" value="1"/>
</dbReference>
<dbReference type="InterPro" id="IPR006140">
    <property type="entry name" value="D-isomer_DH_NAD-bd"/>
</dbReference>
<evidence type="ECO:0000259" key="6">
    <source>
        <dbReference type="Pfam" id="PF02826"/>
    </source>
</evidence>
<dbReference type="PROSITE" id="PS00671">
    <property type="entry name" value="D_2_HYDROXYACID_DH_3"/>
    <property type="match status" value="1"/>
</dbReference>
<keyword evidence="3" id="KW-0520">NAD</keyword>
<dbReference type="PROSITE" id="PS00065">
    <property type="entry name" value="D_2_HYDROXYACID_DH_1"/>
    <property type="match status" value="1"/>
</dbReference>
<evidence type="ECO:0000256" key="3">
    <source>
        <dbReference type="ARBA" id="ARBA00023027"/>
    </source>
</evidence>
<dbReference type="GO" id="GO:0008720">
    <property type="term" value="F:D-lactate dehydrogenase (NAD+) activity"/>
    <property type="evidence" value="ECO:0007669"/>
    <property type="project" value="TreeGrafter"/>
</dbReference>
<sequence>MISAALYDTKPYDREYFQNALFHEKIDWQFHEFRLSASTAATATGMDAVCIFVNDCLDRTCIAQLSKAGVKLIALRCAGYNNVDLKAAKEFGFTIVRVPAYSPHAVAEHSVGLLLTLNRHIHRAYNRVREHNFSLTGLIGFDLAGKTVGIVGTGKIGRIAAKIYRGFDCRVIAHDISPCHDWAAQQGIEYTSLSGLLNESDIISLHLPLNSETYHLLCRETFKQMKQGVYLVNTSRGGLIDTTGLLEALKADCIGGVALDVYEREGGVFFEDHSGHILQDDELNLLLAYPNVLMTSHQAFLTHEALSEIARITTENIIRLQANQPYIDETVL</sequence>
<proteinExistence type="inferred from homology"/>
<dbReference type="InterPro" id="IPR036291">
    <property type="entry name" value="NAD(P)-bd_dom_sf"/>
</dbReference>
<dbReference type="Pfam" id="PF02826">
    <property type="entry name" value="2-Hacid_dh_C"/>
    <property type="match status" value="1"/>
</dbReference>
<dbReference type="AlphaFoldDB" id="A0A1H2DQE7"/>
<dbReference type="InterPro" id="IPR058205">
    <property type="entry name" value="D-LDH-like"/>
</dbReference>
<evidence type="ECO:0000313" key="8">
    <source>
        <dbReference type="Proteomes" id="UP000182882"/>
    </source>
</evidence>
<name>A0A1H2DQE7_9PROT</name>